<feature type="compositionally biased region" description="Basic residues" evidence="1">
    <location>
        <begin position="181"/>
        <end position="191"/>
    </location>
</feature>
<sequence>MAYEKKTGQWSRQVFPNKYDELHIGFRDIVITNVSLGPDLQGDARSVLLLNHVNTAETAQTAGEDAAGITEIAIASLTPGKLETVTVNIPLNLGENVCFRVLGDNAVHLFGHYTVYRKVTETRGNTSVSAPSRGPPRISQGNSASAAGYRHPQNVQASSSRGFRSREEVYSDDDEADNRAPAKRRRFLANN</sequence>
<dbReference type="Proteomes" id="UP001362999">
    <property type="component" value="Unassembled WGS sequence"/>
</dbReference>
<dbReference type="Gene3D" id="2.60.120.340">
    <property type="entry name" value="Nucleoplasmin core domain"/>
    <property type="match status" value="1"/>
</dbReference>
<gene>
    <name evidence="3" type="ORF">R3P38DRAFT_3197597</name>
</gene>
<feature type="domain" description="Nucleoplasmin-like" evidence="2">
    <location>
        <begin position="10"/>
        <end position="114"/>
    </location>
</feature>
<dbReference type="AlphaFoldDB" id="A0AAW0B409"/>
<comment type="caution">
    <text evidence="3">The sequence shown here is derived from an EMBL/GenBank/DDBJ whole genome shotgun (WGS) entry which is preliminary data.</text>
</comment>
<evidence type="ECO:0000313" key="4">
    <source>
        <dbReference type="Proteomes" id="UP001362999"/>
    </source>
</evidence>
<reference evidence="3 4" key="1">
    <citation type="journal article" date="2024" name="J Genomics">
        <title>Draft genome sequencing and assembly of Favolaschia claudopus CIRM-BRFM 2984 isolated from oak limbs.</title>
        <authorList>
            <person name="Navarro D."/>
            <person name="Drula E."/>
            <person name="Chaduli D."/>
            <person name="Cazenave R."/>
            <person name="Ahrendt S."/>
            <person name="Wang J."/>
            <person name="Lipzen A."/>
            <person name="Daum C."/>
            <person name="Barry K."/>
            <person name="Grigoriev I.V."/>
            <person name="Favel A."/>
            <person name="Rosso M.N."/>
            <person name="Martin F."/>
        </authorList>
    </citation>
    <scope>NUCLEOTIDE SEQUENCE [LARGE SCALE GENOMIC DNA]</scope>
    <source>
        <strain evidence="3 4">CIRM-BRFM 2984</strain>
    </source>
</reference>
<accession>A0AAW0B409</accession>
<proteinExistence type="predicted"/>
<protein>
    <recommendedName>
        <fullName evidence="2">Nucleoplasmin-like domain-containing protein</fullName>
    </recommendedName>
</protein>
<dbReference type="EMBL" id="JAWWNJ010000041">
    <property type="protein sequence ID" value="KAK7020305.1"/>
    <property type="molecule type" value="Genomic_DNA"/>
</dbReference>
<organism evidence="3 4">
    <name type="scientific">Favolaschia claudopus</name>
    <dbReference type="NCBI Taxonomy" id="2862362"/>
    <lineage>
        <taxon>Eukaryota</taxon>
        <taxon>Fungi</taxon>
        <taxon>Dikarya</taxon>
        <taxon>Basidiomycota</taxon>
        <taxon>Agaricomycotina</taxon>
        <taxon>Agaricomycetes</taxon>
        <taxon>Agaricomycetidae</taxon>
        <taxon>Agaricales</taxon>
        <taxon>Marasmiineae</taxon>
        <taxon>Mycenaceae</taxon>
        <taxon>Favolaschia</taxon>
    </lineage>
</organism>
<evidence type="ECO:0000313" key="3">
    <source>
        <dbReference type="EMBL" id="KAK7020305.1"/>
    </source>
</evidence>
<feature type="region of interest" description="Disordered" evidence="1">
    <location>
        <begin position="124"/>
        <end position="191"/>
    </location>
</feature>
<dbReference type="InterPro" id="IPR041232">
    <property type="entry name" value="NPL"/>
</dbReference>
<dbReference type="Pfam" id="PF17800">
    <property type="entry name" value="NPL"/>
    <property type="match status" value="1"/>
</dbReference>
<name>A0AAW0B409_9AGAR</name>
<evidence type="ECO:0000256" key="1">
    <source>
        <dbReference type="SAM" id="MobiDB-lite"/>
    </source>
</evidence>
<evidence type="ECO:0000259" key="2">
    <source>
        <dbReference type="Pfam" id="PF17800"/>
    </source>
</evidence>
<feature type="compositionally biased region" description="Polar residues" evidence="1">
    <location>
        <begin position="153"/>
        <end position="162"/>
    </location>
</feature>
<keyword evidence="4" id="KW-1185">Reference proteome</keyword>